<organism evidence="1 2">
    <name type="scientific">Tenacibaculum vairaonense</name>
    <dbReference type="NCBI Taxonomy" id="3137860"/>
    <lineage>
        <taxon>Bacteria</taxon>
        <taxon>Pseudomonadati</taxon>
        <taxon>Bacteroidota</taxon>
        <taxon>Flavobacteriia</taxon>
        <taxon>Flavobacteriales</taxon>
        <taxon>Flavobacteriaceae</taxon>
        <taxon>Tenacibaculum</taxon>
    </lineage>
</organism>
<dbReference type="InterPro" id="IPR018490">
    <property type="entry name" value="cNMP-bd_dom_sf"/>
</dbReference>
<protein>
    <submittedName>
        <fullName evidence="1">Crp/Fnr family transcriptional regulator</fullName>
    </submittedName>
</protein>
<dbReference type="EMBL" id="CAXJRC010000033">
    <property type="protein sequence ID" value="CAL2107237.1"/>
    <property type="molecule type" value="Genomic_DNA"/>
</dbReference>
<accession>A0ABP1FDF5</accession>
<proteinExistence type="predicted"/>
<evidence type="ECO:0000313" key="1">
    <source>
        <dbReference type="EMBL" id="CAL2107237.1"/>
    </source>
</evidence>
<name>A0ABP1FDF5_9FLAO</name>
<gene>
    <name evidence="1" type="ORF">T190115A13A_30083</name>
</gene>
<dbReference type="RefSeq" id="WP_348738897.1">
    <property type="nucleotide sequence ID" value="NZ_CAXJRC010000033.1"/>
</dbReference>
<dbReference type="Proteomes" id="UP001497602">
    <property type="component" value="Unassembled WGS sequence"/>
</dbReference>
<reference evidence="1 2" key="1">
    <citation type="submission" date="2024-05" db="EMBL/GenBank/DDBJ databases">
        <authorList>
            <person name="Duchaud E."/>
        </authorList>
    </citation>
    <scope>NUCLEOTIDE SEQUENCE [LARGE SCALE GENOMIC DNA]</scope>
    <source>
        <strain evidence="1">Ena-SAMPLE-TAB-13-05-2024-13:56:06:370-140305</strain>
    </source>
</reference>
<comment type="caution">
    <text evidence="1">The sequence shown here is derived from an EMBL/GenBank/DDBJ whole genome shotgun (WGS) entry which is preliminary data.</text>
</comment>
<dbReference type="Gene3D" id="2.60.120.10">
    <property type="entry name" value="Jelly Rolls"/>
    <property type="match status" value="1"/>
</dbReference>
<dbReference type="InterPro" id="IPR014710">
    <property type="entry name" value="RmlC-like_jellyroll"/>
</dbReference>
<sequence>MILETLINCKETTARLIKSNAITRKYKVGDPILLKDVPVNHTAIILKGVLKAHLDQENNSLLLYHITPNINPIIAVMDMTEVAAAPISVTAIEESVLLWIPDDKFGEAEINTIPIKKAVIQSSEHNLKQMLYNLKSLMTHTIENRLFDYLKNKASIYQQKDIHISRTEISLDLKVPLASISRAIKRLENQHKVIGKPRSILLVA</sequence>
<keyword evidence="2" id="KW-1185">Reference proteome</keyword>
<evidence type="ECO:0000313" key="2">
    <source>
        <dbReference type="Proteomes" id="UP001497602"/>
    </source>
</evidence>
<dbReference type="SUPFAM" id="SSF51206">
    <property type="entry name" value="cAMP-binding domain-like"/>
    <property type="match status" value="1"/>
</dbReference>